<dbReference type="Gene3D" id="3.40.190.10">
    <property type="entry name" value="Periplasmic binding protein-like II"/>
    <property type="match status" value="1"/>
</dbReference>
<evidence type="ECO:0000259" key="2">
    <source>
        <dbReference type="Pfam" id="PF00496"/>
    </source>
</evidence>
<dbReference type="Pfam" id="PF00496">
    <property type="entry name" value="SBP_bac_5"/>
    <property type="match status" value="1"/>
</dbReference>
<dbReference type="SUPFAM" id="SSF53850">
    <property type="entry name" value="Periplasmic binding protein-like II"/>
    <property type="match status" value="1"/>
</dbReference>
<dbReference type="InterPro" id="IPR000914">
    <property type="entry name" value="SBP_5_dom"/>
</dbReference>
<organism evidence="3 4">
    <name type="scientific">Hafnia alvei</name>
    <dbReference type="NCBI Taxonomy" id="569"/>
    <lineage>
        <taxon>Bacteria</taxon>
        <taxon>Pseudomonadati</taxon>
        <taxon>Pseudomonadota</taxon>
        <taxon>Gammaproteobacteria</taxon>
        <taxon>Enterobacterales</taxon>
        <taxon>Hafniaceae</taxon>
        <taxon>Hafnia</taxon>
    </lineage>
</organism>
<dbReference type="EMBL" id="FMIQ01000067">
    <property type="protein sequence ID" value="SCM54185.1"/>
    <property type="molecule type" value="Genomic_DNA"/>
</dbReference>
<evidence type="ECO:0000256" key="1">
    <source>
        <dbReference type="SAM" id="SignalP"/>
    </source>
</evidence>
<proteinExistence type="predicted"/>
<name>A0A1C6Z542_HAFAL</name>
<keyword evidence="1" id="KW-0732">Signal</keyword>
<dbReference type="Gene3D" id="3.10.105.10">
    <property type="entry name" value="Dipeptide-binding Protein, Domain 3"/>
    <property type="match status" value="1"/>
</dbReference>
<dbReference type="PANTHER" id="PTHR30290">
    <property type="entry name" value="PERIPLASMIC BINDING COMPONENT OF ABC TRANSPORTER"/>
    <property type="match status" value="1"/>
</dbReference>
<dbReference type="GO" id="GO:1904680">
    <property type="term" value="F:peptide transmembrane transporter activity"/>
    <property type="evidence" value="ECO:0007669"/>
    <property type="project" value="TreeGrafter"/>
</dbReference>
<dbReference type="AlphaFoldDB" id="A0A1C6Z542"/>
<accession>A0A1C6Z542</accession>
<sequence length="532" mass="58118">MPNTITTKAKLLPMLILASLSAGTLSANAWAATPPKTLVVVQTLDDIASLDPAESNELSSIQTVPSLYQRLIQANRDNPAKIDAVLAESWQGDAANKTLTVKLRPEAKFSSGNPVRPEDVIFSYTRAVTLNKSPAFILNVLGWEADNVAGHLKKIDDHTLQLRWTANVSPDVALNILSTPIASIVDEKTVTPNIKKDDFGNEWLKMHSAGSGPFKMRVYQPHQAIVLDANPLSNDAPKIANIIIKNVPDPASRRLLIQQGDADIARGLGADQTSALQNQAGINVMSIPSAEQNYLAFNTGNTANPLLANPALWEAARYLVDYKGITQDLLKGQYFVHQSFLPVGFNGALENNPFNFDPAKAKAILEKAGIKNAAFTLDVENKAPFITVAQSIQASFAQGGVKVDLLPAAGSQVYARVRARQHQAAIRMWLPDYFDAHSNASAFAYNDNKGSTVAWLNGWKIPELSQQTLAAVAEADSAKRLDRYTKMQQELQRSSPYVFIDQAKTQVVLRDNVKGYQQGLNADMVYYDRVTK</sequence>
<dbReference type="RefSeq" id="WP_072309901.1">
    <property type="nucleotide sequence ID" value="NZ_FMIQ01000067.1"/>
</dbReference>
<gene>
    <name evidence="3" type="ORF">BN1044_03684</name>
</gene>
<dbReference type="OrthoDB" id="9801912at2"/>
<dbReference type="InterPro" id="IPR039424">
    <property type="entry name" value="SBP_5"/>
</dbReference>
<protein>
    <submittedName>
        <fullName evidence="3">Peptide/nickel transport system substrate-binding protein</fullName>
    </submittedName>
</protein>
<feature type="chain" id="PRO_5008751924" evidence="1">
    <location>
        <begin position="32"/>
        <end position="532"/>
    </location>
</feature>
<feature type="domain" description="Solute-binding protein family 5" evidence="2">
    <location>
        <begin position="84"/>
        <end position="450"/>
    </location>
</feature>
<dbReference type="PANTHER" id="PTHR30290:SF34">
    <property type="entry name" value="ABC TRANSPORTER, PERIPLASMIC OLIGO-PEPTIDE BINDING PROTEIN, PUTATIVE-RELATED"/>
    <property type="match status" value="1"/>
</dbReference>
<dbReference type="CDD" id="cd08512">
    <property type="entry name" value="PBP2_NikA_DppA_OppA_like_7"/>
    <property type="match status" value="1"/>
</dbReference>
<feature type="signal peptide" evidence="1">
    <location>
        <begin position="1"/>
        <end position="31"/>
    </location>
</feature>
<dbReference type="GO" id="GO:0030288">
    <property type="term" value="C:outer membrane-bounded periplasmic space"/>
    <property type="evidence" value="ECO:0007669"/>
    <property type="project" value="UniProtKB-ARBA"/>
</dbReference>
<dbReference type="STRING" id="569.A6V27_14040"/>
<dbReference type="PIRSF" id="PIRSF002741">
    <property type="entry name" value="MppA"/>
    <property type="match status" value="1"/>
</dbReference>
<reference evidence="3 4" key="1">
    <citation type="submission" date="2016-09" db="EMBL/GenBank/DDBJ databases">
        <authorList>
            <person name="Capua I."/>
            <person name="De Benedictis P."/>
            <person name="Joannis T."/>
            <person name="Lombin L.H."/>
            <person name="Cattoli G."/>
        </authorList>
    </citation>
    <scope>NUCLEOTIDE SEQUENCE [LARGE SCALE GENOMIC DNA]</scope>
    <source>
        <strain evidence="3 4">GB001</strain>
    </source>
</reference>
<dbReference type="Proteomes" id="UP000094844">
    <property type="component" value="Unassembled WGS sequence"/>
</dbReference>
<dbReference type="InterPro" id="IPR030678">
    <property type="entry name" value="Peptide/Ni-bd"/>
</dbReference>
<dbReference type="GO" id="GO:0015833">
    <property type="term" value="P:peptide transport"/>
    <property type="evidence" value="ECO:0007669"/>
    <property type="project" value="TreeGrafter"/>
</dbReference>
<evidence type="ECO:0000313" key="3">
    <source>
        <dbReference type="EMBL" id="SCM54185.1"/>
    </source>
</evidence>
<evidence type="ECO:0000313" key="4">
    <source>
        <dbReference type="Proteomes" id="UP000094844"/>
    </source>
</evidence>
<dbReference type="GO" id="GO:0043190">
    <property type="term" value="C:ATP-binding cassette (ABC) transporter complex"/>
    <property type="evidence" value="ECO:0007669"/>
    <property type="project" value="InterPro"/>
</dbReference>
<dbReference type="Gene3D" id="3.90.76.10">
    <property type="entry name" value="Dipeptide-binding Protein, Domain 1"/>
    <property type="match status" value="1"/>
</dbReference>